<gene>
    <name evidence="1" type="ORF">NDU88_002020</name>
</gene>
<evidence type="ECO:0000313" key="2">
    <source>
        <dbReference type="Proteomes" id="UP001066276"/>
    </source>
</evidence>
<dbReference type="Proteomes" id="UP001066276">
    <property type="component" value="Chromosome 1_1"/>
</dbReference>
<comment type="caution">
    <text evidence="1">The sequence shown here is derived from an EMBL/GenBank/DDBJ whole genome shotgun (WGS) entry which is preliminary data.</text>
</comment>
<evidence type="ECO:0000313" key="1">
    <source>
        <dbReference type="EMBL" id="KAJ1214401.1"/>
    </source>
</evidence>
<dbReference type="AlphaFoldDB" id="A0AAV7WNA0"/>
<reference evidence="1" key="1">
    <citation type="journal article" date="2022" name="bioRxiv">
        <title>Sequencing and chromosome-scale assembly of the giantPleurodeles waltlgenome.</title>
        <authorList>
            <person name="Brown T."/>
            <person name="Elewa A."/>
            <person name="Iarovenko S."/>
            <person name="Subramanian E."/>
            <person name="Araus A.J."/>
            <person name="Petzold A."/>
            <person name="Susuki M."/>
            <person name="Suzuki K.-i.T."/>
            <person name="Hayashi T."/>
            <person name="Toyoda A."/>
            <person name="Oliveira C."/>
            <person name="Osipova E."/>
            <person name="Leigh N.D."/>
            <person name="Simon A."/>
            <person name="Yun M.H."/>
        </authorList>
    </citation>
    <scope>NUCLEOTIDE SEQUENCE</scope>
    <source>
        <strain evidence="1">20211129_DDA</strain>
        <tissue evidence="1">Liver</tissue>
    </source>
</reference>
<dbReference type="EMBL" id="JANPWB010000001">
    <property type="protein sequence ID" value="KAJ1214401.1"/>
    <property type="molecule type" value="Genomic_DNA"/>
</dbReference>
<name>A0AAV7WNA0_PLEWA</name>
<keyword evidence="2" id="KW-1185">Reference proteome</keyword>
<proteinExistence type="predicted"/>
<accession>A0AAV7WNA0</accession>
<sequence>MLSRLRLAGFSMYKGAIEYNMQLILIRPFRDISTSIRVALPDEGGADGRERRGEATYLTFKARLEFVFR</sequence>
<organism evidence="1 2">
    <name type="scientific">Pleurodeles waltl</name>
    <name type="common">Iberian ribbed newt</name>
    <dbReference type="NCBI Taxonomy" id="8319"/>
    <lineage>
        <taxon>Eukaryota</taxon>
        <taxon>Metazoa</taxon>
        <taxon>Chordata</taxon>
        <taxon>Craniata</taxon>
        <taxon>Vertebrata</taxon>
        <taxon>Euteleostomi</taxon>
        <taxon>Amphibia</taxon>
        <taxon>Batrachia</taxon>
        <taxon>Caudata</taxon>
        <taxon>Salamandroidea</taxon>
        <taxon>Salamandridae</taxon>
        <taxon>Pleurodelinae</taxon>
        <taxon>Pleurodeles</taxon>
    </lineage>
</organism>
<protein>
    <submittedName>
        <fullName evidence="1">Uncharacterized protein</fullName>
    </submittedName>
</protein>